<name>A0ABS7ULG5_9BACI</name>
<comment type="caution">
    <text evidence="1">The sequence shown here is derived from an EMBL/GenBank/DDBJ whole genome shotgun (WGS) entry which is preliminary data.</text>
</comment>
<evidence type="ECO:0000313" key="1">
    <source>
        <dbReference type="EMBL" id="MBZ5749166.1"/>
    </source>
</evidence>
<protein>
    <submittedName>
        <fullName evidence="1">Uncharacterized protein</fullName>
    </submittedName>
</protein>
<dbReference type="Proteomes" id="UP001165287">
    <property type="component" value="Unassembled WGS sequence"/>
</dbReference>
<reference evidence="1" key="1">
    <citation type="submission" date="2024-05" db="EMBL/GenBank/DDBJ databases">
        <title>Metabacillus sp. nov., isolated from the rhizosphere soil of tomato plants.</title>
        <authorList>
            <person name="Ma R."/>
        </authorList>
    </citation>
    <scope>NUCLEOTIDE SEQUENCE</scope>
    <source>
        <strain evidence="1">DBTR6</strain>
    </source>
</reference>
<gene>
    <name evidence="1" type="ORF">K9V48_02650</name>
</gene>
<evidence type="ECO:0000313" key="2">
    <source>
        <dbReference type="Proteomes" id="UP001165287"/>
    </source>
</evidence>
<organism evidence="1 2">
    <name type="scientific">Metabacillus rhizolycopersici</name>
    <dbReference type="NCBI Taxonomy" id="2875709"/>
    <lineage>
        <taxon>Bacteria</taxon>
        <taxon>Bacillati</taxon>
        <taxon>Bacillota</taxon>
        <taxon>Bacilli</taxon>
        <taxon>Bacillales</taxon>
        <taxon>Bacillaceae</taxon>
        <taxon>Metabacillus</taxon>
    </lineage>
</organism>
<keyword evidence="2" id="KW-1185">Reference proteome</keyword>
<dbReference type="EMBL" id="JAIQUM010000004">
    <property type="protein sequence ID" value="MBZ5749166.1"/>
    <property type="molecule type" value="Genomic_DNA"/>
</dbReference>
<sequence length="64" mass="7237">MYEDQQFQLISKALISTQKSLEEQIGIESPAALQISHAREDLKKALAHATSIDHQLITDTLFDR</sequence>
<dbReference type="RefSeq" id="WP_224136674.1">
    <property type="nucleotide sequence ID" value="NZ_JAIQUM010000004.1"/>
</dbReference>
<proteinExistence type="predicted"/>
<accession>A0ABS7ULG5</accession>